<proteinExistence type="predicted"/>
<evidence type="ECO:0000313" key="2">
    <source>
        <dbReference type="EMBL" id="SFH09871.1"/>
    </source>
</evidence>
<dbReference type="AlphaFoldDB" id="A0A1I2XCY8"/>
<dbReference type="InterPro" id="IPR013216">
    <property type="entry name" value="Methyltransf_11"/>
</dbReference>
<dbReference type="EMBL" id="FOOX01000016">
    <property type="protein sequence ID" value="SFH09871.1"/>
    <property type="molecule type" value="Genomic_DNA"/>
</dbReference>
<dbReference type="InterPro" id="IPR029063">
    <property type="entry name" value="SAM-dependent_MTases_sf"/>
</dbReference>
<dbReference type="PANTHER" id="PTHR43591">
    <property type="entry name" value="METHYLTRANSFERASE"/>
    <property type="match status" value="1"/>
</dbReference>
<name>A0A1I2XCY8_9FIRM</name>
<feature type="domain" description="Methyltransferase type 11" evidence="1">
    <location>
        <begin position="42"/>
        <end position="140"/>
    </location>
</feature>
<sequence length="210" mass="23583">MGEIKTNVPEFDKIAREVFAPIYPVIAEQIQLKTGITGGKCLELGCGGGYLGIALARITDLYIHLLDKSPEMLEIAAGNISAARLTTRMQTILADVQEIPLPDQSIDLIISRGSIFFWEDRQKAFEEIYRVLAPGGVTYIGGGFGTAELKKKITARMEKENKNWRAMLNKNIGENAPETFIKILQQTKIPFFEINRDEAGLWIQIRRQEK</sequence>
<dbReference type="OrthoDB" id="9772751at2"/>
<protein>
    <submittedName>
        <fullName evidence="2">Methyltransferase domain-containing protein</fullName>
    </submittedName>
</protein>
<dbReference type="RefSeq" id="WP_092473381.1">
    <property type="nucleotide sequence ID" value="NZ_FOOX01000016.1"/>
</dbReference>
<dbReference type="SUPFAM" id="SSF53335">
    <property type="entry name" value="S-adenosyl-L-methionine-dependent methyltransferases"/>
    <property type="match status" value="1"/>
</dbReference>
<keyword evidence="2" id="KW-0808">Transferase</keyword>
<dbReference type="Pfam" id="PF08241">
    <property type="entry name" value="Methyltransf_11"/>
    <property type="match status" value="1"/>
</dbReference>
<keyword evidence="2" id="KW-0489">Methyltransferase</keyword>
<dbReference type="Proteomes" id="UP000199337">
    <property type="component" value="Unassembled WGS sequence"/>
</dbReference>
<dbReference type="Gene3D" id="3.40.50.150">
    <property type="entry name" value="Vaccinia Virus protein VP39"/>
    <property type="match status" value="1"/>
</dbReference>
<keyword evidence="3" id="KW-1185">Reference proteome</keyword>
<dbReference type="PANTHER" id="PTHR43591:SF24">
    <property type="entry name" value="2-METHOXY-6-POLYPRENYL-1,4-BENZOQUINOL METHYLASE, MITOCHONDRIAL"/>
    <property type="match status" value="1"/>
</dbReference>
<organism evidence="2 3">
    <name type="scientific">Desulfotruncus arcticus DSM 17038</name>
    <dbReference type="NCBI Taxonomy" id="1121424"/>
    <lineage>
        <taxon>Bacteria</taxon>
        <taxon>Bacillati</taxon>
        <taxon>Bacillota</taxon>
        <taxon>Clostridia</taxon>
        <taxon>Eubacteriales</taxon>
        <taxon>Desulfallaceae</taxon>
        <taxon>Desulfotruncus</taxon>
    </lineage>
</organism>
<reference evidence="3" key="1">
    <citation type="submission" date="2016-10" db="EMBL/GenBank/DDBJ databases">
        <authorList>
            <person name="Varghese N."/>
            <person name="Submissions S."/>
        </authorList>
    </citation>
    <scope>NUCLEOTIDE SEQUENCE [LARGE SCALE GENOMIC DNA]</scope>
    <source>
        <strain evidence="3">DSM 17038</strain>
    </source>
</reference>
<dbReference type="GO" id="GO:0032259">
    <property type="term" value="P:methylation"/>
    <property type="evidence" value="ECO:0007669"/>
    <property type="project" value="UniProtKB-KW"/>
</dbReference>
<dbReference type="STRING" id="341036.SAMN05660649_03851"/>
<evidence type="ECO:0000313" key="3">
    <source>
        <dbReference type="Proteomes" id="UP000199337"/>
    </source>
</evidence>
<evidence type="ECO:0000259" key="1">
    <source>
        <dbReference type="Pfam" id="PF08241"/>
    </source>
</evidence>
<dbReference type="CDD" id="cd02440">
    <property type="entry name" value="AdoMet_MTases"/>
    <property type="match status" value="1"/>
</dbReference>
<gene>
    <name evidence="2" type="ORF">SAMN05660649_03851</name>
</gene>
<dbReference type="GO" id="GO:0008757">
    <property type="term" value="F:S-adenosylmethionine-dependent methyltransferase activity"/>
    <property type="evidence" value="ECO:0007669"/>
    <property type="project" value="InterPro"/>
</dbReference>
<accession>A0A1I2XCY8</accession>